<name>A0A8X6S9X4_TRICX</name>
<evidence type="ECO:0000313" key="2">
    <source>
        <dbReference type="Proteomes" id="UP000887159"/>
    </source>
</evidence>
<proteinExistence type="predicted"/>
<keyword evidence="2" id="KW-1185">Reference proteome</keyword>
<protein>
    <submittedName>
        <fullName evidence="1">Uncharacterized protein</fullName>
    </submittedName>
</protein>
<sequence length="90" mass="10124">MPLMNEYFLTLENPITAISYLLGLYKALSSSNEKSDASNKYEPIVQEVELIEVNRDYAHVKLGWKGNNCFYKTLGSSRGKTTRSEGNKSA</sequence>
<accession>A0A8X6S9X4</accession>
<dbReference type="EMBL" id="BMAU01021290">
    <property type="protein sequence ID" value="GFY09584.1"/>
    <property type="molecule type" value="Genomic_DNA"/>
</dbReference>
<dbReference type="Proteomes" id="UP000887159">
    <property type="component" value="Unassembled WGS sequence"/>
</dbReference>
<comment type="caution">
    <text evidence="1">The sequence shown here is derived from an EMBL/GenBank/DDBJ whole genome shotgun (WGS) entry which is preliminary data.</text>
</comment>
<dbReference type="AlphaFoldDB" id="A0A8X6S9X4"/>
<organism evidence="1 2">
    <name type="scientific">Trichonephila clavipes</name>
    <name type="common">Golden silk orbweaver</name>
    <name type="synonym">Nephila clavipes</name>
    <dbReference type="NCBI Taxonomy" id="2585209"/>
    <lineage>
        <taxon>Eukaryota</taxon>
        <taxon>Metazoa</taxon>
        <taxon>Ecdysozoa</taxon>
        <taxon>Arthropoda</taxon>
        <taxon>Chelicerata</taxon>
        <taxon>Arachnida</taxon>
        <taxon>Araneae</taxon>
        <taxon>Araneomorphae</taxon>
        <taxon>Entelegynae</taxon>
        <taxon>Araneoidea</taxon>
        <taxon>Nephilidae</taxon>
        <taxon>Trichonephila</taxon>
    </lineage>
</organism>
<gene>
    <name evidence="1" type="ORF">TNCV_4322621</name>
</gene>
<evidence type="ECO:0000313" key="1">
    <source>
        <dbReference type="EMBL" id="GFY09584.1"/>
    </source>
</evidence>
<reference evidence="1" key="1">
    <citation type="submission" date="2020-08" db="EMBL/GenBank/DDBJ databases">
        <title>Multicomponent nature underlies the extraordinary mechanical properties of spider dragline silk.</title>
        <authorList>
            <person name="Kono N."/>
            <person name="Nakamura H."/>
            <person name="Mori M."/>
            <person name="Yoshida Y."/>
            <person name="Ohtoshi R."/>
            <person name="Malay A.D."/>
            <person name="Moran D.A.P."/>
            <person name="Tomita M."/>
            <person name="Numata K."/>
            <person name="Arakawa K."/>
        </authorList>
    </citation>
    <scope>NUCLEOTIDE SEQUENCE</scope>
</reference>